<feature type="chain" id="PRO_5003822243" evidence="2">
    <location>
        <begin position="19"/>
        <end position="320"/>
    </location>
</feature>
<feature type="compositionally biased region" description="Basic and acidic residues" evidence="1">
    <location>
        <begin position="262"/>
        <end position="281"/>
    </location>
</feature>
<dbReference type="HOGENOM" id="CLU_868857_0_0_1"/>
<organism evidence="3 4">
    <name type="scientific">Edhazardia aedis (strain USNM 41457)</name>
    <name type="common">Microsporidian parasite</name>
    <dbReference type="NCBI Taxonomy" id="1003232"/>
    <lineage>
        <taxon>Eukaryota</taxon>
        <taxon>Fungi</taxon>
        <taxon>Fungi incertae sedis</taxon>
        <taxon>Microsporidia</taxon>
        <taxon>Edhazardia</taxon>
    </lineage>
</organism>
<dbReference type="InParanoid" id="J9DT29"/>
<evidence type="ECO:0000256" key="2">
    <source>
        <dbReference type="SAM" id="SignalP"/>
    </source>
</evidence>
<sequence>MGLFLRIVLFLKVIYINAKEASGIKQKNESIQETLRKGIKNSRNTCIVKFGCSSFEHIDNSNQFVGKKNETVWKPPKSSKKKSFRNIVSQLFFKKKSYTNKETANRHIAKNSPDDNSKNSFNRSLVEIDKLTDIVSAENQSNPNCSIGNLTSAIPQEEDSHGLIKMQKFEEYFQAHDVTDELDQTLSVLAEFRQNEQQPIASESICETDKECSEQNDPKLKEEKDKVALNKKECLLNLSEKLINTQKQMTNTSVDNVGIEIGSKDESENQVKPVNKDKDADLDANQGNNDSGNFSGIIMMNHMFEKIWNGFKEIVRFILA</sequence>
<protein>
    <submittedName>
        <fullName evidence="3">Uncharacterized protein</fullName>
    </submittedName>
</protein>
<feature type="region of interest" description="Disordered" evidence="1">
    <location>
        <begin position="261"/>
        <end position="289"/>
    </location>
</feature>
<dbReference type="VEuPathDB" id="MicrosporidiaDB:EDEG_01337"/>
<reference evidence="4" key="2">
    <citation type="submission" date="2015-07" db="EMBL/GenBank/DDBJ databases">
        <title>Contrasting host-pathogen interactions and genome evolution in two generalist and specialist microsporidian pathogens of mosquitoes.</title>
        <authorList>
            <consortium name="The Broad Institute Genomics Platform"/>
            <consortium name="The Broad Institute Genome Sequencing Center for Infectious Disease"/>
            <person name="Cuomo C.A."/>
            <person name="Sanscrainte N.D."/>
            <person name="Goldberg J.M."/>
            <person name="Heiman D."/>
            <person name="Young S."/>
            <person name="Zeng Q."/>
            <person name="Becnel J.J."/>
            <person name="Birren B.W."/>
        </authorList>
    </citation>
    <scope>NUCLEOTIDE SEQUENCE [LARGE SCALE GENOMIC DNA]</scope>
    <source>
        <strain evidence="4">USNM 41457</strain>
    </source>
</reference>
<name>J9DT29_EDHAE</name>
<reference evidence="3 4" key="1">
    <citation type="submission" date="2011-08" db="EMBL/GenBank/DDBJ databases">
        <authorList>
            <person name="Liu Z.J."/>
            <person name="Shi F.L."/>
            <person name="Lu J.Q."/>
            <person name="Li M."/>
            <person name="Wang Z.L."/>
        </authorList>
    </citation>
    <scope>NUCLEOTIDE SEQUENCE [LARGE SCALE GENOMIC DNA]</scope>
    <source>
        <strain evidence="3 4">USNM 41457</strain>
    </source>
</reference>
<proteinExistence type="predicted"/>
<evidence type="ECO:0000313" key="3">
    <source>
        <dbReference type="EMBL" id="EJW04467.1"/>
    </source>
</evidence>
<gene>
    <name evidence="3" type="ORF">EDEG_01337</name>
</gene>
<dbReference type="Proteomes" id="UP000003163">
    <property type="component" value="Unassembled WGS sequence"/>
</dbReference>
<dbReference type="EMBL" id="AFBI03000018">
    <property type="protein sequence ID" value="EJW04467.1"/>
    <property type="molecule type" value="Genomic_DNA"/>
</dbReference>
<keyword evidence="2" id="KW-0732">Signal</keyword>
<feature type="signal peptide" evidence="2">
    <location>
        <begin position="1"/>
        <end position="18"/>
    </location>
</feature>
<evidence type="ECO:0000256" key="1">
    <source>
        <dbReference type="SAM" id="MobiDB-lite"/>
    </source>
</evidence>
<keyword evidence="4" id="KW-1185">Reference proteome</keyword>
<comment type="caution">
    <text evidence="3">The sequence shown here is derived from an EMBL/GenBank/DDBJ whole genome shotgun (WGS) entry which is preliminary data.</text>
</comment>
<evidence type="ECO:0000313" key="4">
    <source>
        <dbReference type="Proteomes" id="UP000003163"/>
    </source>
</evidence>
<dbReference type="AlphaFoldDB" id="J9DT29"/>
<accession>J9DT29</accession>